<organism evidence="1 2">
    <name type="scientific">Vararia minispora EC-137</name>
    <dbReference type="NCBI Taxonomy" id="1314806"/>
    <lineage>
        <taxon>Eukaryota</taxon>
        <taxon>Fungi</taxon>
        <taxon>Dikarya</taxon>
        <taxon>Basidiomycota</taxon>
        <taxon>Agaricomycotina</taxon>
        <taxon>Agaricomycetes</taxon>
        <taxon>Russulales</taxon>
        <taxon>Lachnocladiaceae</taxon>
        <taxon>Vararia</taxon>
    </lineage>
</organism>
<dbReference type="EMBL" id="MU273466">
    <property type="protein sequence ID" value="KAI0036980.1"/>
    <property type="molecule type" value="Genomic_DNA"/>
</dbReference>
<comment type="caution">
    <text evidence="1">The sequence shown here is derived from an EMBL/GenBank/DDBJ whole genome shotgun (WGS) entry which is preliminary data.</text>
</comment>
<name>A0ACB8QZ91_9AGAM</name>
<reference evidence="1" key="2">
    <citation type="journal article" date="2022" name="New Phytol.">
        <title>Evolutionary transition to the ectomycorrhizal habit in the genomes of a hyperdiverse lineage of mushroom-forming fungi.</title>
        <authorList>
            <person name="Looney B."/>
            <person name="Miyauchi S."/>
            <person name="Morin E."/>
            <person name="Drula E."/>
            <person name="Courty P.E."/>
            <person name="Kohler A."/>
            <person name="Kuo A."/>
            <person name="LaButti K."/>
            <person name="Pangilinan J."/>
            <person name="Lipzen A."/>
            <person name="Riley R."/>
            <person name="Andreopoulos W."/>
            <person name="He G."/>
            <person name="Johnson J."/>
            <person name="Nolan M."/>
            <person name="Tritt A."/>
            <person name="Barry K.W."/>
            <person name="Grigoriev I.V."/>
            <person name="Nagy L.G."/>
            <person name="Hibbett D."/>
            <person name="Henrissat B."/>
            <person name="Matheny P.B."/>
            <person name="Labbe J."/>
            <person name="Martin F.M."/>
        </authorList>
    </citation>
    <scope>NUCLEOTIDE SEQUENCE</scope>
    <source>
        <strain evidence="1">EC-137</strain>
    </source>
</reference>
<reference evidence="1" key="1">
    <citation type="submission" date="2021-02" db="EMBL/GenBank/DDBJ databases">
        <authorList>
            <consortium name="DOE Joint Genome Institute"/>
            <person name="Ahrendt S."/>
            <person name="Looney B.P."/>
            <person name="Miyauchi S."/>
            <person name="Morin E."/>
            <person name="Drula E."/>
            <person name="Courty P.E."/>
            <person name="Chicoki N."/>
            <person name="Fauchery L."/>
            <person name="Kohler A."/>
            <person name="Kuo A."/>
            <person name="Labutti K."/>
            <person name="Pangilinan J."/>
            <person name="Lipzen A."/>
            <person name="Riley R."/>
            <person name="Andreopoulos W."/>
            <person name="He G."/>
            <person name="Johnson J."/>
            <person name="Barry K.W."/>
            <person name="Grigoriev I.V."/>
            <person name="Nagy L."/>
            <person name="Hibbett D."/>
            <person name="Henrissat B."/>
            <person name="Matheny P.B."/>
            <person name="Labbe J."/>
            <person name="Martin F."/>
        </authorList>
    </citation>
    <scope>NUCLEOTIDE SEQUENCE</scope>
    <source>
        <strain evidence="1">EC-137</strain>
    </source>
</reference>
<protein>
    <submittedName>
        <fullName evidence="1">Uncharacterized protein</fullName>
    </submittedName>
</protein>
<evidence type="ECO:0000313" key="1">
    <source>
        <dbReference type="EMBL" id="KAI0036980.1"/>
    </source>
</evidence>
<accession>A0ACB8QZ91</accession>
<evidence type="ECO:0000313" key="2">
    <source>
        <dbReference type="Proteomes" id="UP000814128"/>
    </source>
</evidence>
<sequence length="648" mass="72629">MPKASQRRVSRPDGDAPYRRKGNSSRRRSTAKSRAKLKPKVLTFDLAKWHILEKHADRGRRTVSFKSKKVCDVQENDFIRVEGEDVRGEDGDMNPSVEWIGRVEEIGLERTSGRTAGTSTTLTWLKVRWLYCEDDLFEEMPMSNAEDVMLSSRFGALERAWSDLITVIPMGSVLGLTTVCTFDDRCLYMESDDEDIPMEGSFYTRSDYNSETKELKTSRSPPFGKFIKSPSVCGIKECEEPWYCADGTYSQVFCARFGCCMWYHADCVKGSTNRTWYPSADVHARGRMLAYPEPTVAVRRMDAAHFDPHALLSNVLADPEQQDLLIALAEQPIVRPTRNSVAGNVRVVLKARSYIRDARRHEMDVKMLEELEAWLRGFDLRKVQWETALARARAAGVEQDYLVVAAMEGRTYELLHQLHDIGGRTTRIYLGVRGQPTSRRMAMISTSGTVPPATPITSPISLCSPKYPELELRTATLDDVPAIINVFISPANTALDPVVNDPAVFTVERVTKMVEGWARSQKEEKPGRVSVVVVVEGIVQGIGGMGYIGTDATTGARTGDAGVMLNEAVRGRGYGSEAMRLTMNFAFDVLKLDKVTATMLAKNVPMVGLMRKMGWEGRHIPEGEGEWGEEWMFSMLPEQRAQMKSEEA</sequence>
<gene>
    <name evidence="1" type="ORF">K488DRAFT_67153</name>
</gene>
<dbReference type="Proteomes" id="UP000814128">
    <property type="component" value="Unassembled WGS sequence"/>
</dbReference>
<keyword evidence="2" id="KW-1185">Reference proteome</keyword>
<proteinExistence type="predicted"/>